<name>A0ABS1TLH8_9BACI</name>
<reference evidence="3 4" key="1">
    <citation type="submission" date="2021-01" db="EMBL/GenBank/DDBJ databases">
        <title>Genome public.</title>
        <authorList>
            <person name="Liu C."/>
            <person name="Sun Q."/>
        </authorList>
    </citation>
    <scope>NUCLEOTIDE SEQUENCE [LARGE SCALE GENOMIC DNA]</scope>
    <source>
        <strain evidence="3 4">YIM B02564</strain>
    </source>
</reference>
<proteinExistence type="inferred from homology"/>
<dbReference type="Pfam" id="PF00437">
    <property type="entry name" value="T2SSE"/>
    <property type="match status" value="1"/>
</dbReference>
<dbReference type="PANTHER" id="PTHR30486">
    <property type="entry name" value="TWITCHING MOTILITY PROTEIN PILT"/>
    <property type="match status" value="1"/>
</dbReference>
<gene>
    <name evidence="3" type="ORF">JK635_07870</name>
</gene>
<comment type="similarity">
    <text evidence="1">Belongs to the GSP E family.</text>
</comment>
<organism evidence="3 4">
    <name type="scientific">Neobacillus paridis</name>
    <dbReference type="NCBI Taxonomy" id="2803862"/>
    <lineage>
        <taxon>Bacteria</taxon>
        <taxon>Bacillati</taxon>
        <taxon>Bacillota</taxon>
        <taxon>Bacilli</taxon>
        <taxon>Bacillales</taxon>
        <taxon>Bacillaceae</taxon>
        <taxon>Neobacillus</taxon>
    </lineage>
</organism>
<dbReference type="SUPFAM" id="SSF52540">
    <property type="entry name" value="P-loop containing nucleoside triphosphate hydrolases"/>
    <property type="match status" value="1"/>
</dbReference>
<dbReference type="EMBL" id="JAESWB010000134">
    <property type="protein sequence ID" value="MBL4952127.1"/>
    <property type="molecule type" value="Genomic_DNA"/>
</dbReference>
<dbReference type="InterPro" id="IPR027417">
    <property type="entry name" value="P-loop_NTPase"/>
</dbReference>
<evidence type="ECO:0000313" key="4">
    <source>
        <dbReference type="Proteomes" id="UP000623967"/>
    </source>
</evidence>
<evidence type="ECO:0000313" key="3">
    <source>
        <dbReference type="EMBL" id="MBL4952127.1"/>
    </source>
</evidence>
<keyword evidence="4" id="KW-1185">Reference proteome</keyword>
<evidence type="ECO:0000256" key="1">
    <source>
        <dbReference type="ARBA" id="ARBA00006611"/>
    </source>
</evidence>
<dbReference type="Gene3D" id="3.30.450.380">
    <property type="match status" value="1"/>
</dbReference>
<sequence length="489" mass="54450">MIDWRQKMNRSNLLGKRLATLNDDHPRFETIQDDGRGLSSEEIENLNKRVREKLNKAFGEEIHKRRNEEDFRLLMYKTIEAILKEEDFQIGSLEKSKFVTDLLNDILGFGPIQPLVDDESITEIMVVGPNRVYIEQNGVLIPTDIKFASKRQVQLLIDKIIGPLGRRCDESTPNVDARLPDGSRVSASIHPIALDGPYITIRKFAKKTFTLDDYVRLGSCSPEMAHFIESAVKGKLNIVVSGGTGSGKTTLLNCVSSYIDPSERILTIEDSAELQLTQPHVERYEARPANVEGKGAITIRDLVIYALRKRPDRIVVGEIRGGEAMDMLQAMNTGHDGSLTTGHANSPKQMINRLETMALMSGMEIPVKAIRETIAGAVHLIIQIGRLKDGSRKIVAITEVVGIGRDGAEKLGIQKYDKEAVYLQDIFKFIQTGTGENGKVEGVFAATGYKPMCLEKFESYGITLDESMFERTLVESGNQNPFPKASKEV</sequence>
<feature type="domain" description="Bacterial type II secretion system protein E" evidence="2">
    <location>
        <begin position="108"/>
        <end position="383"/>
    </location>
</feature>
<dbReference type="InterPro" id="IPR001482">
    <property type="entry name" value="T2SS/T4SS_dom"/>
</dbReference>
<dbReference type="InterPro" id="IPR050921">
    <property type="entry name" value="T4SS_GSP_E_ATPase"/>
</dbReference>
<dbReference type="PANTHER" id="PTHR30486:SF15">
    <property type="entry name" value="TYPE II_IV SECRETION SYSTEM ATPASE"/>
    <property type="match status" value="1"/>
</dbReference>
<dbReference type="CDD" id="cd01130">
    <property type="entry name" value="VirB11-like_ATPase"/>
    <property type="match status" value="1"/>
</dbReference>
<comment type="caution">
    <text evidence="3">The sequence shown here is derived from an EMBL/GenBank/DDBJ whole genome shotgun (WGS) entry which is preliminary data.</text>
</comment>
<protein>
    <submittedName>
        <fullName evidence="3">CpaF family protein</fullName>
    </submittedName>
</protein>
<accession>A0ABS1TLH8</accession>
<dbReference type="Proteomes" id="UP000623967">
    <property type="component" value="Unassembled WGS sequence"/>
</dbReference>
<evidence type="ECO:0000259" key="2">
    <source>
        <dbReference type="Pfam" id="PF00437"/>
    </source>
</evidence>
<dbReference type="Gene3D" id="3.40.50.300">
    <property type="entry name" value="P-loop containing nucleotide triphosphate hydrolases"/>
    <property type="match status" value="1"/>
</dbReference>